<gene>
    <name evidence="2" type="ORF">SAMN06296008_1219</name>
</gene>
<feature type="transmembrane region" description="Helical" evidence="1">
    <location>
        <begin position="180"/>
        <end position="199"/>
    </location>
</feature>
<protein>
    <recommendedName>
        <fullName evidence="4">Methyltransferase type 11 domain-containing protein</fullName>
    </recommendedName>
</protein>
<dbReference type="RefSeq" id="WP_084285979.1">
    <property type="nucleotide sequence ID" value="NZ_FWXJ01000021.1"/>
</dbReference>
<keyword evidence="1" id="KW-0812">Transmembrane</keyword>
<evidence type="ECO:0000256" key="1">
    <source>
        <dbReference type="SAM" id="Phobius"/>
    </source>
</evidence>
<accession>A0A1W2CA34</accession>
<proteinExistence type="predicted"/>
<name>A0A1W2CA34_9BURK</name>
<keyword evidence="1" id="KW-1133">Transmembrane helix</keyword>
<evidence type="ECO:0000313" key="3">
    <source>
        <dbReference type="Proteomes" id="UP000192708"/>
    </source>
</evidence>
<dbReference type="Proteomes" id="UP000192708">
    <property type="component" value="Unassembled WGS sequence"/>
</dbReference>
<keyword evidence="3" id="KW-1185">Reference proteome</keyword>
<dbReference type="EMBL" id="FWXJ01000021">
    <property type="protein sequence ID" value="SMC82030.1"/>
    <property type="molecule type" value="Genomic_DNA"/>
</dbReference>
<evidence type="ECO:0008006" key="4">
    <source>
        <dbReference type="Google" id="ProtNLM"/>
    </source>
</evidence>
<organism evidence="2 3">
    <name type="scientific">Polynucleobacter kasalickyi</name>
    <dbReference type="NCBI Taxonomy" id="1938817"/>
    <lineage>
        <taxon>Bacteria</taxon>
        <taxon>Pseudomonadati</taxon>
        <taxon>Pseudomonadota</taxon>
        <taxon>Betaproteobacteria</taxon>
        <taxon>Burkholderiales</taxon>
        <taxon>Burkholderiaceae</taxon>
        <taxon>Polynucleobacter</taxon>
    </lineage>
</organism>
<feature type="transmembrane region" description="Helical" evidence="1">
    <location>
        <begin position="155"/>
        <end position="174"/>
    </location>
</feature>
<dbReference type="InterPro" id="IPR029063">
    <property type="entry name" value="SAM-dependent_MTases_sf"/>
</dbReference>
<keyword evidence="1" id="KW-0472">Membrane</keyword>
<dbReference type="STRING" id="1938817.SAMN06296008_1219"/>
<reference evidence="2 3" key="1">
    <citation type="submission" date="2017-04" db="EMBL/GenBank/DDBJ databases">
        <authorList>
            <person name="Afonso C.L."/>
            <person name="Miller P.J."/>
            <person name="Scott M.A."/>
            <person name="Spackman E."/>
            <person name="Goraichik I."/>
            <person name="Dimitrov K.M."/>
            <person name="Suarez D.L."/>
            <person name="Swayne D.E."/>
        </authorList>
    </citation>
    <scope>NUCLEOTIDE SEQUENCE [LARGE SCALE GENOMIC DNA]</scope>
    <source>
        <strain evidence="2 3">VK13</strain>
    </source>
</reference>
<dbReference type="AlphaFoldDB" id="A0A1W2CA34"/>
<dbReference type="Gene3D" id="3.40.50.150">
    <property type="entry name" value="Vaccinia Virus protein VP39"/>
    <property type="match status" value="1"/>
</dbReference>
<dbReference type="SUPFAM" id="SSF53335">
    <property type="entry name" value="S-adenosyl-L-methionine-dependent methyltransferases"/>
    <property type="match status" value="1"/>
</dbReference>
<evidence type="ECO:0000313" key="2">
    <source>
        <dbReference type="EMBL" id="SMC82030.1"/>
    </source>
</evidence>
<dbReference type="OrthoDB" id="2370471at2"/>
<sequence>MKNKCILILEGLTIIRALEIDILKNLKIEINGQWLDLGSGINGSPEYNYLCKNKNASVVNSDINATNNTYYINLEEKLPYSNQEFEGISLFHVLQYIYNSENLIKELYRVSKSTILIVTPYSLNYAPENGVDLWRPREDYYNKVLSTLLLTEKKVIPILHGPFIYLLSIIEIYFLKYRYVRFILFIFFYCLDLVIYRILPKKTSIYVSNRSVIGYVVYGKK</sequence>